<evidence type="ECO:0000256" key="9">
    <source>
        <dbReference type="ARBA" id="ARBA00023077"/>
    </source>
</evidence>
<feature type="compositionally biased region" description="Polar residues" evidence="12">
    <location>
        <begin position="8"/>
        <end position="24"/>
    </location>
</feature>
<dbReference type="Gene3D" id="2.40.170.20">
    <property type="entry name" value="TonB-dependent receptor, beta-barrel domain"/>
    <property type="match status" value="1"/>
</dbReference>
<name>A0A2P7R3T1_9GAMM</name>
<dbReference type="GO" id="GO:0009279">
    <property type="term" value="C:cell outer membrane"/>
    <property type="evidence" value="ECO:0007669"/>
    <property type="project" value="UniProtKB-SubCell"/>
</dbReference>
<protein>
    <recommendedName>
        <fullName evidence="13">TonB-dependent receptor-like beta-barrel domain-containing protein</fullName>
    </recommendedName>
</protein>
<keyword evidence="3" id="KW-1134">Transmembrane beta strand</keyword>
<evidence type="ECO:0000256" key="8">
    <source>
        <dbReference type="ARBA" id="ARBA00023065"/>
    </source>
</evidence>
<comment type="caution">
    <text evidence="14">The sequence shown here is derived from an EMBL/GenBank/DDBJ whole genome shotgun (WGS) entry which is preliminary data.</text>
</comment>
<dbReference type="AlphaFoldDB" id="A0A2P7R3T1"/>
<keyword evidence="4" id="KW-0410">Iron transport</keyword>
<dbReference type="InterPro" id="IPR000531">
    <property type="entry name" value="Beta-barrel_TonB"/>
</dbReference>
<organism evidence="14 15">
    <name type="scientific">Zobellella endophytica</name>
    <dbReference type="NCBI Taxonomy" id="2116700"/>
    <lineage>
        <taxon>Bacteria</taxon>
        <taxon>Pseudomonadati</taxon>
        <taxon>Pseudomonadota</taxon>
        <taxon>Gammaproteobacteria</taxon>
        <taxon>Aeromonadales</taxon>
        <taxon>Aeromonadaceae</taxon>
        <taxon>Zobellella</taxon>
    </lineage>
</organism>
<dbReference type="PANTHER" id="PTHR32552">
    <property type="entry name" value="FERRICHROME IRON RECEPTOR-RELATED"/>
    <property type="match status" value="1"/>
</dbReference>
<evidence type="ECO:0000313" key="15">
    <source>
        <dbReference type="Proteomes" id="UP000240243"/>
    </source>
</evidence>
<evidence type="ECO:0000256" key="4">
    <source>
        <dbReference type="ARBA" id="ARBA00022496"/>
    </source>
</evidence>
<evidence type="ECO:0000259" key="13">
    <source>
        <dbReference type="Pfam" id="PF00593"/>
    </source>
</evidence>
<keyword evidence="6" id="KW-0732">Signal</keyword>
<proteinExistence type="predicted"/>
<comment type="subcellular location">
    <subcellularLocation>
        <location evidence="1">Cell outer membrane</location>
        <topology evidence="1">Multi-pass membrane protein</topology>
    </subcellularLocation>
</comment>
<sequence length="304" mass="32359">MARRATPTCRSTGRSEQEITTSSRPPGRLLPEAHHDGPNPLIPPAQAGPPVAPYPPPPGRTAPPGTAGAVVRLLPLATATGLPGRHRPEPGPLHPPAAPEPGGFSPFVSYAEGFEPITGQDRHGKTFEPTASQQWEAGVKYQSADRRHQGTLSAFHITKQNEPTRDPNGSPYNKTQAGEVLAKGLELEANSYLTDNRSLAASLTLLDMAFSKDDSGELLGKTPVWVPERQASLWANYDVFEGALAGATLGAGVRHAGKTHMDSLNTDQVPAYTLVDLALGYDLGYLNANLGRRPGATVRQQPVR</sequence>
<keyword evidence="9" id="KW-0798">TonB box</keyword>
<evidence type="ECO:0000256" key="12">
    <source>
        <dbReference type="SAM" id="MobiDB-lite"/>
    </source>
</evidence>
<evidence type="ECO:0000256" key="5">
    <source>
        <dbReference type="ARBA" id="ARBA00022692"/>
    </source>
</evidence>
<evidence type="ECO:0000256" key="7">
    <source>
        <dbReference type="ARBA" id="ARBA00023004"/>
    </source>
</evidence>
<keyword evidence="11" id="KW-0998">Cell outer membrane</keyword>
<keyword evidence="10" id="KW-0472">Membrane</keyword>
<evidence type="ECO:0000256" key="1">
    <source>
        <dbReference type="ARBA" id="ARBA00004571"/>
    </source>
</evidence>
<evidence type="ECO:0000256" key="6">
    <source>
        <dbReference type="ARBA" id="ARBA00022729"/>
    </source>
</evidence>
<keyword evidence="5" id="KW-0812">Transmembrane</keyword>
<feature type="region of interest" description="Disordered" evidence="12">
    <location>
        <begin position="80"/>
        <end position="110"/>
    </location>
</feature>
<keyword evidence="15" id="KW-1185">Reference proteome</keyword>
<feature type="region of interest" description="Disordered" evidence="12">
    <location>
        <begin position="1"/>
        <end position="67"/>
    </location>
</feature>
<dbReference type="Pfam" id="PF00593">
    <property type="entry name" value="TonB_dep_Rec_b-barrel"/>
    <property type="match status" value="1"/>
</dbReference>
<reference evidence="14 15" key="1">
    <citation type="submission" date="2018-03" db="EMBL/GenBank/DDBJ databases">
        <title>The draft genome of Zobellella sp. 59N8.</title>
        <authorList>
            <person name="Liu L."/>
            <person name="Li L."/>
            <person name="Zhang X."/>
            <person name="Liang L."/>
            <person name="Wang T."/>
        </authorList>
    </citation>
    <scope>NUCLEOTIDE SEQUENCE [LARGE SCALE GENOMIC DNA]</scope>
    <source>
        <strain evidence="14 15">59N8</strain>
    </source>
</reference>
<feature type="compositionally biased region" description="Pro residues" evidence="12">
    <location>
        <begin position="40"/>
        <end position="61"/>
    </location>
</feature>
<feature type="compositionally biased region" description="Pro residues" evidence="12">
    <location>
        <begin position="90"/>
        <end position="99"/>
    </location>
</feature>
<keyword evidence="2" id="KW-0813">Transport</keyword>
<dbReference type="InterPro" id="IPR039426">
    <property type="entry name" value="TonB-dep_rcpt-like"/>
</dbReference>
<dbReference type="InterPro" id="IPR036942">
    <property type="entry name" value="Beta-barrel_TonB_sf"/>
</dbReference>
<dbReference type="SUPFAM" id="SSF56935">
    <property type="entry name" value="Porins"/>
    <property type="match status" value="1"/>
</dbReference>
<evidence type="ECO:0000313" key="14">
    <source>
        <dbReference type="EMBL" id="PSJ44874.1"/>
    </source>
</evidence>
<keyword evidence="8" id="KW-0406">Ion transport</keyword>
<evidence type="ECO:0000256" key="10">
    <source>
        <dbReference type="ARBA" id="ARBA00023136"/>
    </source>
</evidence>
<evidence type="ECO:0000256" key="3">
    <source>
        <dbReference type="ARBA" id="ARBA00022452"/>
    </source>
</evidence>
<keyword evidence="7" id="KW-0408">Iron</keyword>
<evidence type="ECO:0000256" key="11">
    <source>
        <dbReference type="ARBA" id="ARBA00023237"/>
    </source>
</evidence>
<dbReference type="Proteomes" id="UP000240243">
    <property type="component" value="Unassembled WGS sequence"/>
</dbReference>
<feature type="domain" description="TonB-dependent receptor-like beta-barrel" evidence="13">
    <location>
        <begin position="103"/>
        <end position="284"/>
    </location>
</feature>
<accession>A0A2P7R3T1</accession>
<gene>
    <name evidence="14" type="ORF">C7H85_12990</name>
</gene>
<dbReference type="PANTHER" id="PTHR32552:SF68">
    <property type="entry name" value="FERRICHROME OUTER MEMBRANE TRANSPORTER_PHAGE RECEPTOR"/>
    <property type="match status" value="1"/>
</dbReference>
<evidence type="ECO:0000256" key="2">
    <source>
        <dbReference type="ARBA" id="ARBA00022448"/>
    </source>
</evidence>
<dbReference type="GO" id="GO:0015344">
    <property type="term" value="F:siderophore uptake transmembrane transporter activity"/>
    <property type="evidence" value="ECO:0007669"/>
    <property type="project" value="TreeGrafter"/>
</dbReference>
<dbReference type="EMBL" id="PXYG01000005">
    <property type="protein sequence ID" value="PSJ44874.1"/>
    <property type="molecule type" value="Genomic_DNA"/>
</dbReference>